<dbReference type="InterPro" id="IPR018490">
    <property type="entry name" value="cNMP-bd_dom_sf"/>
</dbReference>
<sequence>MKVSATDMDGNEQILALVHPAGVIGDLFAPFTQHDVVALTESQLCTFAKADLNRAVDAYPALTKALLRRSQ</sequence>
<dbReference type="AlphaFoldDB" id="A0A9Y2F876"/>
<dbReference type="Gene3D" id="2.60.120.10">
    <property type="entry name" value="Jelly Rolls"/>
    <property type="match status" value="1"/>
</dbReference>
<dbReference type="CDD" id="cd00038">
    <property type="entry name" value="CAP_ED"/>
    <property type="match status" value="1"/>
</dbReference>
<evidence type="ECO:0000259" key="1">
    <source>
        <dbReference type="Pfam" id="PF00027"/>
    </source>
</evidence>
<gene>
    <name evidence="2" type="ORF">QQX03_06480</name>
</gene>
<evidence type="ECO:0000313" key="2">
    <source>
        <dbReference type="EMBL" id="WIW94631.1"/>
    </source>
</evidence>
<dbReference type="Pfam" id="PF00027">
    <property type="entry name" value="cNMP_binding"/>
    <property type="match status" value="1"/>
</dbReference>
<dbReference type="EMBL" id="CP127221">
    <property type="protein sequence ID" value="WIW94631.1"/>
    <property type="molecule type" value="Genomic_DNA"/>
</dbReference>
<protein>
    <submittedName>
        <fullName evidence="2">Cyclic nucleotide-binding domain-containing protein</fullName>
    </submittedName>
</protein>
<dbReference type="KEGG" id="arue:QQX03_06480"/>
<name>A0A9Y2F876_9SPHN</name>
<proteinExistence type="predicted"/>
<keyword evidence="3" id="KW-1185">Reference proteome</keyword>
<dbReference type="InterPro" id="IPR014710">
    <property type="entry name" value="RmlC-like_jellyroll"/>
</dbReference>
<dbReference type="SUPFAM" id="SSF51206">
    <property type="entry name" value="cAMP-binding domain-like"/>
    <property type="match status" value="1"/>
</dbReference>
<accession>A0A9Y2F876</accession>
<reference evidence="2 3" key="1">
    <citation type="submission" date="2023-06" db="EMBL/GenBank/DDBJ databases">
        <title>Altererythrobacter rubellus NBRC 112769 genome.</title>
        <authorList>
            <person name="Zhang K."/>
        </authorList>
    </citation>
    <scope>NUCLEOTIDE SEQUENCE [LARGE SCALE GENOMIC DNA]</scope>
    <source>
        <strain evidence="2 3">NBRC 112769</strain>
    </source>
</reference>
<feature type="domain" description="Cyclic nucleotide-binding" evidence="1">
    <location>
        <begin position="2"/>
        <end position="58"/>
    </location>
</feature>
<dbReference type="InterPro" id="IPR000595">
    <property type="entry name" value="cNMP-bd_dom"/>
</dbReference>
<evidence type="ECO:0000313" key="3">
    <source>
        <dbReference type="Proteomes" id="UP001231445"/>
    </source>
</evidence>
<dbReference type="Proteomes" id="UP001231445">
    <property type="component" value="Chromosome"/>
</dbReference>
<organism evidence="2 3">
    <name type="scientific">Altererythrobacter rubellus</name>
    <dbReference type="NCBI Taxonomy" id="2173831"/>
    <lineage>
        <taxon>Bacteria</taxon>
        <taxon>Pseudomonadati</taxon>
        <taxon>Pseudomonadota</taxon>
        <taxon>Alphaproteobacteria</taxon>
        <taxon>Sphingomonadales</taxon>
        <taxon>Erythrobacteraceae</taxon>
        <taxon>Altererythrobacter</taxon>
    </lineage>
</organism>